<organism evidence="4 5">
    <name type="scientific">Gymnopus androsaceus JB14</name>
    <dbReference type="NCBI Taxonomy" id="1447944"/>
    <lineage>
        <taxon>Eukaryota</taxon>
        <taxon>Fungi</taxon>
        <taxon>Dikarya</taxon>
        <taxon>Basidiomycota</taxon>
        <taxon>Agaricomycotina</taxon>
        <taxon>Agaricomycetes</taxon>
        <taxon>Agaricomycetidae</taxon>
        <taxon>Agaricales</taxon>
        <taxon>Marasmiineae</taxon>
        <taxon>Omphalotaceae</taxon>
        <taxon>Gymnopus</taxon>
    </lineage>
</organism>
<dbReference type="OrthoDB" id="10055769at2759"/>
<feature type="compositionally biased region" description="Polar residues" evidence="2">
    <location>
        <begin position="65"/>
        <end position="84"/>
    </location>
</feature>
<sequence length="1154" mass="129298">MQPPTRGGYHALNMSASQEQYFGSEDDSWMQSAVDKTSEALPVTFPNQVASTSRQRLEIRKLSGPVQTAISPSSLETKQPNLATTRKREYDKAFSQDSKEADERSSLTDADSSFTLLESRDTSFSTLASLSPPAKLRKTTSGRFEHYDAIPPELPPITHAPPATQMDSGLPISPADFTKQFWGNTVLLTPFIIAHNKELQRLFDKQSVPWLTQFELQRGVIRQEWSVEDIMNKIADFGFKKDAETHSRVRTIMRGASSKTIFDDKIGRESDREQLAIEEGIGRGLGLMGDWHGEKDWYGGRIQQVATLVKYDGGFKLQLEPLEMQKSTRFARFLGSRRLIQIRMSKSLVQESRAEVIAFLHNHKFILNGRVFIPLPPKDRVCYAMETNENYERSSDFRVGDQFRMSFQDFLEWHNPIAFNYKQPVRKYFARFALGLSTSVPALEFAIENIHNIDDELVTEDYSPNQGKPPAEKIHTDGCSKINIAAAKLIAKRFQYSSIPTAMQGRIGGAKGLWTISFDGPEDTPRIWIRPSQLKIVHADLNHRSRRIFRSRGGLSTIDSSMFSFAAEKSSIDAIRPLVDWTSPHSDAKLLDEIERNGRVMAKRLQGWSASLSRILGHANRRDDTRMDQDTSEVLKDDDQDQDAYDDDDGLTGDVLGGAPSSLHECASGLVKNGFMPDRSDYLQEKLRLIIKITISSVIEKCRFALPTGTGTSKKLVITDPTGLLKPNEIYFRSSVPIVNPDTQTPFNVLEGDVVIGRYPANLPSDLQLVKAVNIPELERYTDVVVVPVKPTWAPRLGYVTFMTILSGGDADGDTVFLIWLKSIVATFKKKSLSLPSETFEKDNFRKEIENVTDFIARLASSQKNTAHVSFQKTSISGLADETVGIYSHYHDVAVWKHGYGSKHAIRLAYMFNTLLDGTKTGLVVLPDVCAADKYRASMDKQPIEHFKPSSARLYSNPTFILDVLVHSGEKRCEKLLIEFHKRTDGCRHLDADLLYPWKNVKSRIEKAGTEKPFAAVALQEDLNLIIAHVDESLKKYQEATASNASTKPLNMKGTGVRAGLVRKPKNYLQHVVAFFARTISGIMIMSSHEVERVKASYAYSLPNPKFGFCVAYATLCRIKSEASLRGGATSTRAIDEARAVPAGVRKLFDSFEA</sequence>
<feature type="region of interest" description="Disordered" evidence="2">
    <location>
        <begin position="621"/>
        <end position="651"/>
    </location>
</feature>
<dbReference type="PANTHER" id="PTHR23079">
    <property type="entry name" value="RNA-DEPENDENT RNA POLYMERASE"/>
    <property type="match status" value="1"/>
</dbReference>
<proteinExistence type="inferred from homology"/>
<evidence type="ECO:0000256" key="2">
    <source>
        <dbReference type="SAM" id="MobiDB-lite"/>
    </source>
</evidence>
<dbReference type="PANTHER" id="PTHR23079:SF14">
    <property type="entry name" value="RNA-DEPENDENT RNA POLYMERASE"/>
    <property type="match status" value="1"/>
</dbReference>
<dbReference type="EMBL" id="ML769497">
    <property type="protein sequence ID" value="KAE9397442.1"/>
    <property type="molecule type" value="Genomic_DNA"/>
</dbReference>
<protein>
    <recommendedName>
        <fullName evidence="1">RNA-dependent RNA polymerase</fullName>
        <ecNumber evidence="1">2.7.7.48</ecNumber>
    </recommendedName>
</protein>
<dbReference type="InterPro" id="IPR057596">
    <property type="entry name" value="RDRP_core"/>
</dbReference>
<dbReference type="GO" id="GO:0003968">
    <property type="term" value="F:RNA-directed RNA polymerase activity"/>
    <property type="evidence" value="ECO:0007669"/>
    <property type="project" value="UniProtKB-KW"/>
</dbReference>
<evidence type="ECO:0000259" key="3">
    <source>
        <dbReference type="Pfam" id="PF05183"/>
    </source>
</evidence>
<keyword evidence="1" id="KW-0808">Transferase</keyword>
<feature type="domain" description="RDRP core" evidence="3">
    <location>
        <begin position="317"/>
        <end position="539"/>
    </location>
</feature>
<dbReference type="Pfam" id="PF05183">
    <property type="entry name" value="RdRP"/>
    <property type="match status" value="2"/>
</dbReference>
<gene>
    <name evidence="4" type="ORF">BT96DRAFT_1020805</name>
</gene>
<comment type="similarity">
    <text evidence="1">Belongs to the RdRP family.</text>
</comment>
<keyword evidence="1" id="KW-0694">RNA-binding</keyword>
<feature type="region of interest" description="Disordered" evidence="2">
    <location>
        <begin position="63"/>
        <end position="109"/>
    </location>
</feature>
<keyword evidence="1" id="KW-0696">RNA-directed RNA polymerase</keyword>
<evidence type="ECO:0000256" key="1">
    <source>
        <dbReference type="RuleBase" id="RU363098"/>
    </source>
</evidence>
<dbReference type="Proteomes" id="UP000799118">
    <property type="component" value="Unassembled WGS sequence"/>
</dbReference>
<reference evidence="4" key="1">
    <citation type="journal article" date="2019" name="Environ. Microbiol.">
        <title>Fungal ecological strategies reflected in gene transcription - a case study of two litter decomposers.</title>
        <authorList>
            <person name="Barbi F."/>
            <person name="Kohler A."/>
            <person name="Barry K."/>
            <person name="Baskaran P."/>
            <person name="Daum C."/>
            <person name="Fauchery L."/>
            <person name="Ihrmark K."/>
            <person name="Kuo A."/>
            <person name="LaButti K."/>
            <person name="Lipzen A."/>
            <person name="Morin E."/>
            <person name="Grigoriev I.V."/>
            <person name="Henrissat B."/>
            <person name="Lindahl B."/>
            <person name="Martin F."/>
        </authorList>
    </citation>
    <scope>NUCLEOTIDE SEQUENCE</scope>
    <source>
        <strain evidence="4">JB14</strain>
    </source>
</reference>
<evidence type="ECO:0000313" key="4">
    <source>
        <dbReference type="EMBL" id="KAE9397442.1"/>
    </source>
</evidence>
<name>A0A6A4HFW8_9AGAR</name>
<evidence type="ECO:0000313" key="5">
    <source>
        <dbReference type="Proteomes" id="UP000799118"/>
    </source>
</evidence>
<dbReference type="GO" id="GO:0031380">
    <property type="term" value="C:nuclear RNA-directed RNA polymerase complex"/>
    <property type="evidence" value="ECO:0007669"/>
    <property type="project" value="TreeGrafter"/>
</dbReference>
<feature type="compositionally biased region" description="Basic and acidic residues" evidence="2">
    <location>
        <begin position="621"/>
        <end position="637"/>
    </location>
</feature>
<dbReference type="AlphaFoldDB" id="A0A6A4HFW8"/>
<feature type="compositionally biased region" description="Basic and acidic residues" evidence="2">
    <location>
        <begin position="86"/>
        <end position="106"/>
    </location>
</feature>
<feature type="domain" description="RDRP core" evidence="3">
    <location>
        <begin position="647"/>
        <end position="965"/>
    </location>
</feature>
<comment type="catalytic activity">
    <reaction evidence="1">
        <text>RNA(n) + a ribonucleoside 5'-triphosphate = RNA(n+1) + diphosphate</text>
        <dbReference type="Rhea" id="RHEA:21248"/>
        <dbReference type="Rhea" id="RHEA-COMP:14527"/>
        <dbReference type="Rhea" id="RHEA-COMP:17342"/>
        <dbReference type="ChEBI" id="CHEBI:33019"/>
        <dbReference type="ChEBI" id="CHEBI:61557"/>
        <dbReference type="ChEBI" id="CHEBI:140395"/>
        <dbReference type="EC" id="2.7.7.48"/>
    </reaction>
</comment>
<feature type="compositionally biased region" description="Acidic residues" evidence="2">
    <location>
        <begin position="638"/>
        <end position="651"/>
    </location>
</feature>
<keyword evidence="5" id="KW-1185">Reference proteome</keyword>
<dbReference type="InterPro" id="IPR007855">
    <property type="entry name" value="RDRP"/>
</dbReference>
<dbReference type="GO" id="GO:0030422">
    <property type="term" value="P:siRNA processing"/>
    <property type="evidence" value="ECO:0007669"/>
    <property type="project" value="TreeGrafter"/>
</dbReference>
<keyword evidence="1" id="KW-0548">Nucleotidyltransferase</keyword>
<dbReference type="GO" id="GO:0003723">
    <property type="term" value="F:RNA binding"/>
    <property type="evidence" value="ECO:0007669"/>
    <property type="project" value="UniProtKB-KW"/>
</dbReference>
<dbReference type="EC" id="2.7.7.48" evidence="1"/>
<accession>A0A6A4HFW8</accession>